<sequence length="287" mass="31706">MYHPEIVAPSTAHPALDKAAEMFGMTVRRIPVREDDRVHAAAVKRAIGPHTCMYGQAPRSCSVLMYRDQSMLRHQCFCNSDWPGGVYATPTLAGGRDGGAVATAWATLLGKGRDVYITACHRVVETTRRLAELLSDIDGITLRGAADLCIVAFETTLGDIYVLVDFMTTKGWHVDPLLSPEAARVPVTLRMCEEGVLEAFVEDVLEGLRYLAENPTKTTKTSAFYHMLQTVADRCLVDELSLIRLQAHYSIPPPLDREHRSMRALSELGRKMSTMESVGPKLSTEKS</sequence>
<dbReference type="Gene3D" id="3.40.640.10">
    <property type="entry name" value="Type I PLP-dependent aspartate aminotransferase-like (Major domain)"/>
    <property type="match status" value="1"/>
</dbReference>
<keyword evidence="3" id="KW-0456">Lyase</keyword>
<evidence type="ECO:0000313" key="6">
    <source>
        <dbReference type="Proteomes" id="UP000230423"/>
    </source>
</evidence>
<dbReference type="SUPFAM" id="SSF53383">
    <property type="entry name" value="PLP-dependent transferases"/>
    <property type="match status" value="2"/>
</dbReference>
<dbReference type="OrthoDB" id="10254570at2759"/>
<dbReference type="PANTHER" id="PTHR42735:SF6">
    <property type="entry name" value="SPHINGOSINE-1-PHOSPHATE LYASE 1"/>
    <property type="match status" value="1"/>
</dbReference>
<evidence type="ECO:0000256" key="4">
    <source>
        <dbReference type="SAM" id="MobiDB-lite"/>
    </source>
</evidence>
<dbReference type="InterPro" id="IPR015421">
    <property type="entry name" value="PyrdxlP-dep_Trfase_major"/>
</dbReference>
<name>A0A2G9UES1_TELCI</name>
<organism evidence="5 6">
    <name type="scientific">Teladorsagia circumcincta</name>
    <name type="common">Brown stomach worm</name>
    <name type="synonym">Ostertagia circumcincta</name>
    <dbReference type="NCBI Taxonomy" id="45464"/>
    <lineage>
        <taxon>Eukaryota</taxon>
        <taxon>Metazoa</taxon>
        <taxon>Ecdysozoa</taxon>
        <taxon>Nematoda</taxon>
        <taxon>Chromadorea</taxon>
        <taxon>Rhabditida</taxon>
        <taxon>Rhabditina</taxon>
        <taxon>Rhabditomorpha</taxon>
        <taxon>Strongyloidea</taxon>
        <taxon>Trichostrongylidae</taxon>
        <taxon>Teladorsagia</taxon>
    </lineage>
</organism>
<keyword evidence="6" id="KW-1185">Reference proteome</keyword>
<dbReference type="GO" id="GO:0016020">
    <property type="term" value="C:membrane"/>
    <property type="evidence" value="ECO:0007669"/>
    <property type="project" value="GOC"/>
</dbReference>
<dbReference type="EMBL" id="KZ347191">
    <property type="protein sequence ID" value="PIO68232.1"/>
    <property type="molecule type" value="Genomic_DNA"/>
</dbReference>
<dbReference type="Gene3D" id="3.90.1150.10">
    <property type="entry name" value="Aspartate Aminotransferase, domain 1"/>
    <property type="match status" value="1"/>
</dbReference>
<keyword evidence="2" id="KW-0663">Pyridoxal phosphate</keyword>
<evidence type="ECO:0000256" key="3">
    <source>
        <dbReference type="ARBA" id="ARBA00023239"/>
    </source>
</evidence>
<protein>
    <submittedName>
        <fullName evidence="5">Uncharacterized protein</fullName>
    </submittedName>
</protein>
<gene>
    <name evidence="5" type="ORF">TELCIR_09984</name>
</gene>
<dbReference type="AlphaFoldDB" id="A0A2G9UES1"/>
<feature type="region of interest" description="Disordered" evidence="4">
    <location>
        <begin position="267"/>
        <end position="287"/>
    </location>
</feature>
<dbReference type="Proteomes" id="UP000230423">
    <property type="component" value="Unassembled WGS sequence"/>
</dbReference>
<dbReference type="InterPro" id="IPR050477">
    <property type="entry name" value="GrpII_AminoAcid_Decarb"/>
</dbReference>
<evidence type="ECO:0000256" key="2">
    <source>
        <dbReference type="ARBA" id="ARBA00022898"/>
    </source>
</evidence>
<evidence type="ECO:0000313" key="5">
    <source>
        <dbReference type="EMBL" id="PIO68232.1"/>
    </source>
</evidence>
<dbReference type="PANTHER" id="PTHR42735">
    <property type="match status" value="1"/>
</dbReference>
<comment type="cofactor">
    <cofactor evidence="1">
        <name>pyridoxal 5'-phosphate</name>
        <dbReference type="ChEBI" id="CHEBI:597326"/>
    </cofactor>
</comment>
<dbReference type="GO" id="GO:0008117">
    <property type="term" value="F:sphinganine-1-phosphate aldolase activity"/>
    <property type="evidence" value="ECO:0007669"/>
    <property type="project" value="TreeGrafter"/>
</dbReference>
<dbReference type="InterPro" id="IPR015424">
    <property type="entry name" value="PyrdxlP-dep_Trfase"/>
</dbReference>
<dbReference type="InterPro" id="IPR015422">
    <property type="entry name" value="PyrdxlP-dep_Trfase_small"/>
</dbReference>
<proteinExistence type="predicted"/>
<dbReference type="GO" id="GO:0005783">
    <property type="term" value="C:endoplasmic reticulum"/>
    <property type="evidence" value="ECO:0007669"/>
    <property type="project" value="TreeGrafter"/>
</dbReference>
<evidence type="ECO:0000256" key="1">
    <source>
        <dbReference type="ARBA" id="ARBA00001933"/>
    </source>
</evidence>
<accession>A0A2G9UES1</accession>
<reference evidence="5 6" key="1">
    <citation type="submission" date="2015-09" db="EMBL/GenBank/DDBJ databases">
        <title>Draft genome of the parasitic nematode Teladorsagia circumcincta isolate WARC Sus (inbred).</title>
        <authorList>
            <person name="Mitreva M."/>
        </authorList>
    </citation>
    <scope>NUCLEOTIDE SEQUENCE [LARGE SCALE GENOMIC DNA]</scope>
    <source>
        <strain evidence="5 6">S</strain>
    </source>
</reference>
<dbReference type="GO" id="GO:0030149">
    <property type="term" value="P:sphingolipid catabolic process"/>
    <property type="evidence" value="ECO:0007669"/>
    <property type="project" value="TreeGrafter"/>
</dbReference>